<dbReference type="PANTHER" id="PTHR46802">
    <property type="entry name" value="TYROSINE-PROTEIN KINASE BAZ1B"/>
    <property type="match status" value="1"/>
</dbReference>
<dbReference type="Ensembl" id="ENSPMGT00000013416.1">
    <property type="protein sequence ID" value="ENSPMGP00000012572.1"/>
    <property type="gene ID" value="ENSPMGG00000010375.1"/>
</dbReference>
<sequence>IEPVSAEEAEDYLDIISQPMDFQTMFGKFSDGTYHNTQEFVEDVKLVFSNAEEYNQQGSTVLYMSQSGLLNYLIYSNGVQI</sequence>
<feature type="domain" description="Bromo" evidence="3">
    <location>
        <begin position="1"/>
        <end position="62"/>
    </location>
</feature>
<dbReference type="GO" id="GO:0006974">
    <property type="term" value="P:DNA damage response"/>
    <property type="evidence" value="ECO:0007669"/>
    <property type="project" value="TreeGrafter"/>
</dbReference>
<dbReference type="STRING" id="409849.ENSPMGP00000012572"/>
<keyword evidence="1 2" id="KW-0103">Bromodomain</keyword>
<dbReference type="InterPro" id="IPR001487">
    <property type="entry name" value="Bromodomain"/>
</dbReference>
<dbReference type="GO" id="GO:0042393">
    <property type="term" value="F:histone binding"/>
    <property type="evidence" value="ECO:0007669"/>
    <property type="project" value="TreeGrafter"/>
</dbReference>
<dbReference type="GO" id="GO:0090535">
    <property type="term" value="C:WICH complex"/>
    <property type="evidence" value="ECO:0007669"/>
    <property type="project" value="InterPro"/>
</dbReference>
<evidence type="ECO:0000313" key="5">
    <source>
        <dbReference type="Proteomes" id="UP000261520"/>
    </source>
</evidence>
<dbReference type="Pfam" id="PF00439">
    <property type="entry name" value="Bromodomain"/>
    <property type="match status" value="1"/>
</dbReference>
<proteinExistence type="predicted"/>
<evidence type="ECO:0000313" key="4">
    <source>
        <dbReference type="Ensembl" id="ENSPMGP00000012572.1"/>
    </source>
</evidence>
<keyword evidence="5" id="KW-1185">Reference proteome</keyword>
<evidence type="ECO:0000256" key="2">
    <source>
        <dbReference type="PROSITE-ProRule" id="PRU00035"/>
    </source>
</evidence>
<dbReference type="InterPro" id="IPR047174">
    <property type="entry name" value="BAZ1B"/>
</dbReference>
<dbReference type="Proteomes" id="UP000261520">
    <property type="component" value="Unplaced"/>
</dbReference>
<dbReference type="PRINTS" id="PR00503">
    <property type="entry name" value="BROMODOMAIN"/>
</dbReference>
<dbReference type="PANTHER" id="PTHR46802:SF1">
    <property type="entry name" value="TYROSINE-PROTEIN KINASE BAZ1B"/>
    <property type="match status" value="1"/>
</dbReference>
<dbReference type="SMART" id="SM00297">
    <property type="entry name" value="BROMO"/>
    <property type="match status" value="1"/>
</dbReference>
<reference evidence="4" key="1">
    <citation type="submission" date="2025-08" db="UniProtKB">
        <authorList>
            <consortium name="Ensembl"/>
        </authorList>
    </citation>
    <scope>IDENTIFICATION</scope>
</reference>
<accession>A0A3B4A690</accession>
<dbReference type="Gene3D" id="1.20.920.10">
    <property type="entry name" value="Bromodomain-like"/>
    <property type="match status" value="1"/>
</dbReference>
<organism evidence="4 5">
    <name type="scientific">Periophthalmus magnuspinnatus</name>
    <dbReference type="NCBI Taxonomy" id="409849"/>
    <lineage>
        <taxon>Eukaryota</taxon>
        <taxon>Metazoa</taxon>
        <taxon>Chordata</taxon>
        <taxon>Craniata</taxon>
        <taxon>Vertebrata</taxon>
        <taxon>Euteleostomi</taxon>
        <taxon>Actinopterygii</taxon>
        <taxon>Neopterygii</taxon>
        <taxon>Teleostei</taxon>
        <taxon>Neoteleostei</taxon>
        <taxon>Acanthomorphata</taxon>
        <taxon>Gobiaria</taxon>
        <taxon>Gobiiformes</taxon>
        <taxon>Gobioidei</taxon>
        <taxon>Gobiidae</taxon>
        <taxon>Oxudercinae</taxon>
        <taxon>Periophthalmus</taxon>
    </lineage>
</organism>
<dbReference type="AlphaFoldDB" id="A0A3B4A690"/>
<dbReference type="GO" id="GO:0140801">
    <property type="term" value="F:histone H2AXY142 kinase activity"/>
    <property type="evidence" value="ECO:0007669"/>
    <property type="project" value="InterPro"/>
</dbReference>
<reference evidence="4" key="2">
    <citation type="submission" date="2025-09" db="UniProtKB">
        <authorList>
            <consortium name="Ensembl"/>
        </authorList>
    </citation>
    <scope>IDENTIFICATION</scope>
</reference>
<dbReference type="PROSITE" id="PS50014">
    <property type="entry name" value="BROMODOMAIN_2"/>
    <property type="match status" value="1"/>
</dbReference>
<protein>
    <recommendedName>
        <fullName evidence="3">Bromo domain-containing protein</fullName>
    </recommendedName>
</protein>
<evidence type="ECO:0000256" key="1">
    <source>
        <dbReference type="ARBA" id="ARBA00023117"/>
    </source>
</evidence>
<dbReference type="SUPFAM" id="SSF47370">
    <property type="entry name" value="Bromodomain"/>
    <property type="match status" value="1"/>
</dbReference>
<dbReference type="InterPro" id="IPR036427">
    <property type="entry name" value="Bromodomain-like_sf"/>
</dbReference>
<name>A0A3B4A690_9GOBI</name>
<evidence type="ECO:0000259" key="3">
    <source>
        <dbReference type="PROSITE" id="PS50014"/>
    </source>
</evidence>